<protein>
    <recommendedName>
        <fullName evidence="3">2,4-dienoyl-CoA reductase [(3E)-enoyl-CoA-producing]</fullName>
        <ecNumber evidence="3">1.3.1.124</ecNumber>
    </recommendedName>
</protein>
<dbReference type="GO" id="GO:0009062">
    <property type="term" value="P:fatty acid catabolic process"/>
    <property type="evidence" value="ECO:0007669"/>
    <property type="project" value="InterPro"/>
</dbReference>
<dbReference type="GO" id="GO:0008670">
    <property type="term" value="F:2,4-dienoyl-CoA reductase (NADPH) activity"/>
    <property type="evidence" value="ECO:0007669"/>
    <property type="project" value="InterPro"/>
</dbReference>
<keyword evidence="7" id="KW-1185">Reference proteome</keyword>
<dbReference type="InterPro" id="IPR002347">
    <property type="entry name" value="SDR_fam"/>
</dbReference>
<evidence type="ECO:0000256" key="2">
    <source>
        <dbReference type="ARBA" id="ARBA00023002"/>
    </source>
</evidence>
<keyword evidence="2" id="KW-0560">Oxidoreductase</keyword>
<dbReference type="CDD" id="cd05369">
    <property type="entry name" value="TER_DECR_SDR_a"/>
    <property type="match status" value="3"/>
</dbReference>
<dbReference type="SUPFAM" id="SSF51735">
    <property type="entry name" value="NAD(P)-binding Rossmann-fold domains"/>
    <property type="match status" value="3"/>
</dbReference>
<gene>
    <name evidence="6" type="ORF">Tsubulata_042404</name>
</gene>
<dbReference type="PRINTS" id="PR00080">
    <property type="entry name" value="SDRFAMILY"/>
</dbReference>
<dbReference type="FunFam" id="3.40.50.720:FF:000084">
    <property type="entry name" value="Short-chain dehydrogenase reductase"/>
    <property type="match status" value="3"/>
</dbReference>
<keyword evidence="1" id="KW-0521">NADP</keyword>
<dbReference type="PANTHER" id="PTHR43296">
    <property type="entry name" value="PEROXISOMAL 2,4-DIENOYL-COA REDUCTASE"/>
    <property type="match status" value="1"/>
</dbReference>
<dbReference type="PANTHER" id="PTHR43296:SF2">
    <property type="entry name" value="PEROXISOMAL 2,4-DIENOYL-COA REDUCTASE [(3E)-ENOYL-COA-PRODUCING]"/>
    <property type="match status" value="1"/>
</dbReference>
<name>A0A9Q0FAA1_9ROSI</name>
<comment type="catalytic activity">
    <reaction evidence="5">
        <text>a (2E,4Z)-dienoyl-CoA + NADPH + H(+) = a 4,5-saturated-(3E)-enoyl-CoA + NADP(+)</text>
        <dbReference type="Rhea" id="RHEA:61892"/>
        <dbReference type="ChEBI" id="CHEBI:15378"/>
        <dbReference type="ChEBI" id="CHEBI:57783"/>
        <dbReference type="ChEBI" id="CHEBI:58349"/>
        <dbReference type="ChEBI" id="CHEBI:85099"/>
        <dbReference type="ChEBI" id="CHEBI:85493"/>
        <dbReference type="EC" id="1.3.1.124"/>
    </reaction>
</comment>
<dbReference type="OrthoDB" id="1393670at2759"/>
<comment type="catalytic activity">
    <reaction evidence="4">
        <text>a (2E,4E)-dienoyl-CoA + NADPH + H(+) = a 4,5-saturated-(3E)-enoyl-CoA + NADP(+)</text>
        <dbReference type="Rhea" id="RHEA:45912"/>
        <dbReference type="ChEBI" id="CHEBI:15378"/>
        <dbReference type="ChEBI" id="CHEBI:57783"/>
        <dbReference type="ChEBI" id="CHEBI:58349"/>
        <dbReference type="ChEBI" id="CHEBI:85101"/>
        <dbReference type="ChEBI" id="CHEBI:85493"/>
        <dbReference type="EC" id="1.3.1.124"/>
    </reaction>
</comment>
<dbReference type="EC" id="1.3.1.124" evidence="3"/>
<dbReference type="AlphaFoldDB" id="A0A9Q0FAA1"/>
<dbReference type="Pfam" id="PF13561">
    <property type="entry name" value="adh_short_C2"/>
    <property type="match status" value="3"/>
</dbReference>
<evidence type="ECO:0000256" key="4">
    <source>
        <dbReference type="ARBA" id="ARBA00048009"/>
    </source>
</evidence>
<evidence type="ECO:0000256" key="3">
    <source>
        <dbReference type="ARBA" id="ARBA00026117"/>
    </source>
</evidence>
<evidence type="ECO:0000313" key="6">
    <source>
        <dbReference type="EMBL" id="KAJ4827681.1"/>
    </source>
</evidence>
<evidence type="ECO:0000256" key="5">
    <source>
        <dbReference type="ARBA" id="ARBA00048340"/>
    </source>
</evidence>
<dbReference type="GO" id="GO:0005777">
    <property type="term" value="C:peroxisome"/>
    <property type="evidence" value="ECO:0007669"/>
    <property type="project" value="TreeGrafter"/>
</dbReference>
<accession>A0A9Q0FAA1</accession>
<evidence type="ECO:0000313" key="7">
    <source>
        <dbReference type="Proteomes" id="UP001141552"/>
    </source>
</evidence>
<evidence type="ECO:0000256" key="1">
    <source>
        <dbReference type="ARBA" id="ARBA00022857"/>
    </source>
</evidence>
<dbReference type="PRINTS" id="PR00081">
    <property type="entry name" value="GDHRDH"/>
</dbReference>
<reference evidence="6" key="2">
    <citation type="journal article" date="2023" name="Plants (Basel)">
        <title>Annotation of the Turnera subulata (Passifloraceae) Draft Genome Reveals the S-Locus Evolved after the Divergence of Turneroideae from Passifloroideae in a Stepwise Manner.</title>
        <authorList>
            <person name="Henning P.M."/>
            <person name="Roalson E.H."/>
            <person name="Mir W."/>
            <person name="McCubbin A.G."/>
            <person name="Shore J.S."/>
        </authorList>
    </citation>
    <scope>NUCLEOTIDE SEQUENCE</scope>
    <source>
        <strain evidence="6">F60SS</strain>
    </source>
</reference>
<dbReference type="InterPro" id="IPR045017">
    <property type="entry name" value="DECR2-like"/>
</dbReference>
<proteinExistence type="predicted"/>
<organism evidence="6 7">
    <name type="scientific">Turnera subulata</name>
    <dbReference type="NCBI Taxonomy" id="218843"/>
    <lineage>
        <taxon>Eukaryota</taxon>
        <taxon>Viridiplantae</taxon>
        <taxon>Streptophyta</taxon>
        <taxon>Embryophyta</taxon>
        <taxon>Tracheophyta</taxon>
        <taxon>Spermatophyta</taxon>
        <taxon>Magnoliopsida</taxon>
        <taxon>eudicotyledons</taxon>
        <taxon>Gunneridae</taxon>
        <taxon>Pentapetalae</taxon>
        <taxon>rosids</taxon>
        <taxon>fabids</taxon>
        <taxon>Malpighiales</taxon>
        <taxon>Passifloraceae</taxon>
        <taxon>Turnera</taxon>
    </lineage>
</organism>
<dbReference type="Gene3D" id="3.40.50.720">
    <property type="entry name" value="NAD(P)-binding Rossmann-like Domain"/>
    <property type="match status" value="3"/>
</dbReference>
<sequence>MLAFVVVSLETEKSMAESPFKADILRGKVALLTGGGSGIGYEISLQLGKHGASIAVMGRRKQALDSAVAELQSLGIPAIGLQGDVRKKEDANRVVEATVKHFGRLDILVNAAAGNFLVAAEDLSPNGFKTVMDIDALGTFTMCHEALKYLKKGGQGKDPSSSGGLILNISATLHLTASWYQIHAAIDSLTRNLALEWGTDYDIRVNGIAPGYIGDTPGFTKLAPAEIRRTIESMPLFILGEKWDIAMAALYLACDAGKFVNGLTMVVDGGQWLTKPRTYAKDEVRQMSRAVEKRSRDATRKRETKMEDSPFKADIVRGKVALVTGGGSGIGYEISLQLGKHGASVAIMGRRKHAIGLQGDVRKREDAARVVEATVQRFGKLDILVNAAAGNFLVAAEDLSPNGFRTVMDIDALGTFTMSHEALKYLKKGSPGKESSSGGLIVNISANLHYTTTWYQVHASAAKAAIDSMTRNLALEWGTDYDIRVNGVAPGLVEDTVGIGVLEPNGTRDRPEEPLYRFGEKRDIAMAVLYLSSNAGKFLNGTTLVVDGGMWLSRPRHVSKEAVRQLSRAVEKRSKEAPKKSMAESPFKGDILRGKVALLTGGGSGIGYEISLQLGKHGASIAVMGRRKHVLDSAVTELQSLGIPFWSGHTVLLVFIVGNRTIGLQGDVRKKEDANRVVEATVKHFGRLDILVNAAAGNFLVSAEDLSPNGFKTVMDIDAVGSFTMCHEALKYLKKGGQGKDPSSSGGLILNISATHFTATWYQIHAAIDSLTRNLALEWGTDYDIRVNGIAPGHIGDTPGLSKLAPVEIRKTIESMSPFVLGEKWDIAMAALYLACDAGKFLNGTTLVVDGGMWFSNPRHVSKETVMQLS</sequence>
<reference evidence="6" key="1">
    <citation type="submission" date="2022-02" db="EMBL/GenBank/DDBJ databases">
        <authorList>
            <person name="Henning P.M."/>
            <person name="McCubbin A.G."/>
            <person name="Shore J.S."/>
        </authorList>
    </citation>
    <scope>NUCLEOTIDE SEQUENCE</scope>
    <source>
        <strain evidence="6">F60SS</strain>
        <tissue evidence="6">Leaves</tissue>
    </source>
</reference>
<dbReference type="InterPro" id="IPR036291">
    <property type="entry name" value="NAD(P)-bd_dom_sf"/>
</dbReference>
<dbReference type="EMBL" id="JAKUCV010006365">
    <property type="protein sequence ID" value="KAJ4827681.1"/>
    <property type="molecule type" value="Genomic_DNA"/>
</dbReference>
<comment type="caution">
    <text evidence="6">The sequence shown here is derived from an EMBL/GenBank/DDBJ whole genome shotgun (WGS) entry which is preliminary data.</text>
</comment>
<dbReference type="Proteomes" id="UP001141552">
    <property type="component" value="Unassembled WGS sequence"/>
</dbReference>